<evidence type="ECO:0000256" key="1">
    <source>
        <dbReference type="SAM" id="MobiDB-lite"/>
    </source>
</evidence>
<reference evidence="2" key="2">
    <citation type="journal article" date="2015" name="Data Brief">
        <title>Shoot transcriptome of the giant reed, Arundo donax.</title>
        <authorList>
            <person name="Barrero R.A."/>
            <person name="Guerrero F.D."/>
            <person name="Moolhuijzen P."/>
            <person name="Goolsby J.A."/>
            <person name="Tidwell J."/>
            <person name="Bellgard S.E."/>
            <person name="Bellgard M.I."/>
        </authorList>
    </citation>
    <scope>NUCLEOTIDE SEQUENCE</scope>
    <source>
        <tissue evidence="2">Shoot tissue taken approximately 20 cm above the soil surface</tissue>
    </source>
</reference>
<feature type="region of interest" description="Disordered" evidence="1">
    <location>
        <begin position="1"/>
        <end position="32"/>
    </location>
</feature>
<organism evidence="2">
    <name type="scientific">Arundo donax</name>
    <name type="common">Giant reed</name>
    <name type="synonym">Donax arundinaceus</name>
    <dbReference type="NCBI Taxonomy" id="35708"/>
    <lineage>
        <taxon>Eukaryota</taxon>
        <taxon>Viridiplantae</taxon>
        <taxon>Streptophyta</taxon>
        <taxon>Embryophyta</taxon>
        <taxon>Tracheophyta</taxon>
        <taxon>Spermatophyta</taxon>
        <taxon>Magnoliopsida</taxon>
        <taxon>Liliopsida</taxon>
        <taxon>Poales</taxon>
        <taxon>Poaceae</taxon>
        <taxon>PACMAD clade</taxon>
        <taxon>Arundinoideae</taxon>
        <taxon>Arundineae</taxon>
        <taxon>Arundo</taxon>
    </lineage>
</organism>
<feature type="compositionally biased region" description="Low complexity" evidence="1">
    <location>
        <begin position="1"/>
        <end position="15"/>
    </location>
</feature>
<dbReference type="AlphaFoldDB" id="A0A0A9C235"/>
<reference evidence="2" key="1">
    <citation type="submission" date="2014-09" db="EMBL/GenBank/DDBJ databases">
        <authorList>
            <person name="Magalhaes I.L.F."/>
            <person name="Oliveira U."/>
            <person name="Santos F.R."/>
            <person name="Vidigal T.H.D.A."/>
            <person name="Brescovit A.D."/>
            <person name="Santos A.J."/>
        </authorList>
    </citation>
    <scope>NUCLEOTIDE SEQUENCE</scope>
    <source>
        <tissue evidence="2">Shoot tissue taken approximately 20 cm above the soil surface</tissue>
    </source>
</reference>
<proteinExistence type="predicted"/>
<dbReference type="EMBL" id="GBRH01230430">
    <property type="protein sequence ID" value="JAD67465.1"/>
    <property type="molecule type" value="Transcribed_RNA"/>
</dbReference>
<evidence type="ECO:0008006" key="3">
    <source>
        <dbReference type="Google" id="ProtNLM"/>
    </source>
</evidence>
<name>A0A0A9C235_ARUDO</name>
<dbReference type="PANTHER" id="PTHR33248">
    <property type="entry name" value="ZINC ION-BINDING PROTEIN"/>
    <property type="match status" value="1"/>
</dbReference>
<feature type="compositionally biased region" description="Basic and acidic residues" evidence="1">
    <location>
        <begin position="16"/>
        <end position="32"/>
    </location>
</feature>
<evidence type="ECO:0000313" key="2">
    <source>
        <dbReference type="EMBL" id="JAD67465.1"/>
    </source>
</evidence>
<protein>
    <recommendedName>
        <fullName evidence="3">Zinc finger GRF-type domain-containing protein</fullName>
    </recommendedName>
</protein>
<sequence>MASASSSSSVRASTGSRDEIQSSPIRYREHPLDYEPPMFCECRKKATRWISWSDCYPGRRYVKCFRARMGGCTFWRWFDADDTTPFVKQLIRDLRDAVRALRRENVELRYSASEAQRVLQLEA</sequence>
<accession>A0A0A9C235</accession>